<reference evidence="5" key="1">
    <citation type="submission" date="2020-10" db="EMBL/GenBank/DDBJ databases">
        <authorList>
            <person name="Han B."/>
            <person name="Lu T."/>
            <person name="Zhao Q."/>
            <person name="Huang X."/>
            <person name="Zhao Y."/>
        </authorList>
    </citation>
    <scope>NUCLEOTIDE SEQUENCE</scope>
</reference>
<dbReference type="NCBIfam" id="TIGR00756">
    <property type="entry name" value="PPR"/>
    <property type="match status" value="3"/>
</dbReference>
<gene>
    <name evidence="5" type="ORF">NCGR_LOCUS58401</name>
</gene>
<feature type="region of interest" description="Disordered" evidence="4">
    <location>
        <begin position="1"/>
        <end position="44"/>
    </location>
</feature>
<dbReference type="OrthoDB" id="733157at2759"/>
<dbReference type="PROSITE" id="PS51375">
    <property type="entry name" value="PPR"/>
    <property type="match status" value="2"/>
</dbReference>
<dbReference type="Pfam" id="PF01535">
    <property type="entry name" value="PPR"/>
    <property type="match status" value="3"/>
</dbReference>
<evidence type="ECO:0000313" key="6">
    <source>
        <dbReference type="Proteomes" id="UP000604825"/>
    </source>
</evidence>
<feature type="compositionally biased region" description="Pro residues" evidence="4">
    <location>
        <begin position="11"/>
        <end position="23"/>
    </location>
</feature>
<dbReference type="Gene3D" id="1.25.40.10">
    <property type="entry name" value="Tetratricopeptide repeat domain"/>
    <property type="match status" value="4"/>
</dbReference>
<dbReference type="Proteomes" id="UP000604825">
    <property type="component" value="Unassembled WGS sequence"/>
</dbReference>
<evidence type="ECO:0000256" key="1">
    <source>
        <dbReference type="ARBA" id="ARBA00022737"/>
    </source>
</evidence>
<dbReference type="InterPro" id="IPR046960">
    <property type="entry name" value="PPR_At4g14850-like_plant"/>
</dbReference>
<keyword evidence="1" id="KW-0677">Repeat</keyword>
<feature type="repeat" description="PPR" evidence="3">
    <location>
        <begin position="432"/>
        <end position="466"/>
    </location>
</feature>
<dbReference type="GO" id="GO:0003723">
    <property type="term" value="F:RNA binding"/>
    <property type="evidence" value="ECO:0007669"/>
    <property type="project" value="InterPro"/>
</dbReference>
<evidence type="ECO:0008006" key="7">
    <source>
        <dbReference type="Google" id="ProtNLM"/>
    </source>
</evidence>
<evidence type="ECO:0000256" key="2">
    <source>
        <dbReference type="ARBA" id="ARBA00022946"/>
    </source>
</evidence>
<dbReference type="GO" id="GO:0009451">
    <property type="term" value="P:RNA modification"/>
    <property type="evidence" value="ECO:0007669"/>
    <property type="project" value="InterPro"/>
</dbReference>
<keyword evidence="6" id="KW-1185">Reference proteome</keyword>
<evidence type="ECO:0000313" key="5">
    <source>
        <dbReference type="EMBL" id="CAD6334303.1"/>
    </source>
</evidence>
<dbReference type="Pfam" id="PF20431">
    <property type="entry name" value="E_motif"/>
    <property type="match status" value="1"/>
</dbReference>
<sequence length="693" mass="75459">MATVRSTLSPSLPPPSPSSPPAHTPVASYPRHRKPLTTPAAGQAALQPSEAAALLTAAARARDLRLGRALHARLLRTGSLLEADAVVANSLLRSTPSAAPWPPRAACSTECPSACGTSSSWTAMASYLSRNGAEAEALRLFGETLEEGLLPNAFTLCAAAQACFVTELFRSAGGAVLGLVFELGFWGTDVSVGCALIDMFAKNGDLVAARRVFDGLFERTVVVWTLLITRLGQQLHSLALRLGLESDSCVSCGLVDMYAKSHNGQSLHNARKVFNRMPKHNVMSWTALLSGQIHTHCVKSSLADLNVVGNALVSMYAESGSMGEARHSFDQLYEKNMVPFSCNLDGVGRSNTYQDYQIERMELGNNTFTFASLISAAASVGLLTRGQQLHALSLKAGFVSDRAIGNSLVSMYSRCGYLVDACQAFDEMNDHNVISWTSMISGLAKHGYAARALELFHDMIAAGVKPNDVTYIAVLSACSHAGLVKEGKERFRMMQKDHGLIPRTEHYACMVDLLGRSGLVEEALYFINEMPCQADALVWKTLLGACKTHNNMDIGAIAANHVIQLEPQDPAPYVLLSNLYADAVLWDQVAGIRSLMRDKNLMKEKGLSWMHVENTIHEFRAADTNHPQVEEIYTKLDTLIREIKVMGYVPDTSIVLHDMSDELKELSASAQREDCCCIRFDQLYISNKANKDL</sequence>
<accession>A0A811RZN9</accession>
<dbReference type="InterPro" id="IPR046848">
    <property type="entry name" value="E_motif"/>
</dbReference>
<dbReference type="FunFam" id="1.25.40.10:FF:000366">
    <property type="entry name" value="Pentatricopeptide (PPR) repeat-containing protein"/>
    <property type="match status" value="1"/>
</dbReference>
<dbReference type="PANTHER" id="PTHR47926">
    <property type="entry name" value="PENTATRICOPEPTIDE REPEAT-CONTAINING PROTEIN"/>
    <property type="match status" value="1"/>
</dbReference>
<evidence type="ECO:0000256" key="4">
    <source>
        <dbReference type="SAM" id="MobiDB-lite"/>
    </source>
</evidence>
<organism evidence="5 6">
    <name type="scientific">Miscanthus lutarioriparius</name>
    <dbReference type="NCBI Taxonomy" id="422564"/>
    <lineage>
        <taxon>Eukaryota</taxon>
        <taxon>Viridiplantae</taxon>
        <taxon>Streptophyta</taxon>
        <taxon>Embryophyta</taxon>
        <taxon>Tracheophyta</taxon>
        <taxon>Spermatophyta</taxon>
        <taxon>Magnoliopsida</taxon>
        <taxon>Liliopsida</taxon>
        <taxon>Poales</taxon>
        <taxon>Poaceae</taxon>
        <taxon>PACMAD clade</taxon>
        <taxon>Panicoideae</taxon>
        <taxon>Andropogonodae</taxon>
        <taxon>Andropogoneae</taxon>
        <taxon>Saccharinae</taxon>
        <taxon>Miscanthus</taxon>
    </lineage>
</organism>
<proteinExistence type="predicted"/>
<dbReference type="FunFam" id="1.25.40.10:FF:000798">
    <property type="entry name" value="Pentatricopeptide repeat-containing protein At3g49170, chloroplastic"/>
    <property type="match status" value="1"/>
</dbReference>
<dbReference type="InterPro" id="IPR002885">
    <property type="entry name" value="PPR_rpt"/>
</dbReference>
<comment type="caution">
    <text evidence="5">The sequence shown here is derived from an EMBL/GenBank/DDBJ whole genome shotgun (WGS) entry which is preliminary data.</text>
</comment>
<evidence type="ECO:0000256" key="3">
    <source>
        <dbReference type="PROSITE-ProRule" id="PRU00708"/>
    </source>
</evidence>
<dbReference type="EMBL" id="CAJGYO010000017">
    <property type="protein sequence ID" value="CAD6334303.1"/>
    <property type="molecule type" value="Genomic_DNA"/>
</dbReference>
<dbReference type="Pfam" id="PF13041">
    <property type="entry name" value="PPR_2"/>
    <property type="match status" value="1"/>
</dbReference>
<feature type="repeat" description="PPR" evidence="3">
    <location>
        <begin position="117"/>
        <end position="151"/>
    </location>
</feature>
<name>A0A811RZN9_9POAL</name>
<dbReference type="AlphaFoldDB" id="A0A811RZN9"/>
<protein>
    <recommendedName>
        <fullName evidence="7">Pentatricopeptide repeat-containing protein</fullName>
    </recommendedName>
</protein>
<dbReference type="PANTHER" id="PTHR47926:SF522">
    <property type="entry name" value="TETRATRICOPEPTIDE REPEAT-LIKE SUPERFAMILY PROTEIN"/>
    <property type="match status" value="1"/>
</dbReference>
<dbReference type="InterPro" id="IPR011990">
    <property type="entry name" value="TPR-like_helical_dom_sf"/>
</dbReference>
<keyword evidence="2" id="KW-0809">Transit peptide</keyword>